<dbReference type="GO" id="GO:0043527">
    <property type="term" value="C:tRNA methyltransferase complex"/>
    <property type="evidence" value="ECO:0007669"/>
    <property type="project" value="TreeGrafter"/>
</dbReference>
<dbReference type="SMART" id="SM00320">
    <property type="entry name" value="WD40"/>
    <property type="match status" value="4"/>
</dbReference>
<feature type="region of interest" description="Disordered" evidence="10">
    <location>
        <begin position="39"/>
        <end position="72"/>
    </location>
</feature>
<dbReference type="GO" id="GO:0008168">
    <property type="term" value="F:methyltransferase activity"/>
    <property type="evidence" value="ECO:0007669"/>
    <property type="project" value="UniProtKB-KW"/>
</dbReference>
<proteinExistence type="inferred from homology"/>
<evidence type="ECO:0000256" key="5">
    <source>
        <dbReference type="ARBA" id="ARBA00023242"/>
    </source>
</evidence>
<keyword evidence="4 8" id="KW-0677">Repeat</keyword>
<name>A0A164WCM6_9CRUS</name>
<dbReference type="Gene3D" id="2.130.10.10">
    <property type="entry name" value="YVTN repeat-like/Quinoprotein amine dehydrogenase"/>
    <property type="match status" value="2"/>
</dbReference>
<feature type="repeat" description="WD" evidence="9">
    <location>
        <begin position="203"/>
        <end position="243"/>
    </location>
</feature>
<dbReference type="Proteomes" id="UP000076858">
    <property type="component" value="Unassembled WGS sequence"/>
</dbReference>
<organism evidence="11 12">
    <name type="scientific">Daphnia magna</name>
    <dbReference type="NCBI Taxonomy" id="35525"/>
    <lineage>
        <taxon>Eukaryota</taxon>
        <taxon>Metazoa</taxon>
        <taxon>Ecdysozoa</taxon>
        <taxon>Arthropoda</taxon>
        <taxon>Crustacea</taxon>
        <taxon>Branchiopoda</taxon>
        <taxon>Diplostraca</taxon>
        <taxon>Cladocera</taxon>
        <taxon>Anomopoda</taxon>
        <taxon>Daphniidae</taxon>
        <taxon>Daphnia</taxon>
    </lineage>
</organism>
<protein>
    <recommendedName>
        <fullName evidence="8">tRNA (guanine-N(7)-)-methyltransferase non-catalytic subunit</fullName>
    </recommendedName>
    <alternativeName>
        <fullName evidence="8">WD repeat-containing protein 4 homolog</fullName>
    </alternativeName>
</protein>
<dbReference type="GO" id="GO:0106004">
    <property type="term" value="P:tRNA (guanine-N7)-methylation"/>
    <property type="evidence" value="ECO:0007669"/>
    <property type="project" value="UniProtKB-UniRule"/>
</dbReference>
<dbReference type="AlphaFoldDB" id="A0A164WCM6"/>
<evidence type="ECO:0000256" key="1">
    <source>
        <dbReference type="ARBA" id="ARBA00004123"/>
    </source>
</evidence>
<dbReference type="HAMAP" id="MF_03056">
    <property type="entry name" value="TRM82"/>
    <property type="match status" value="1"/>
</dbReference>
<keyword evidence="11" id="KW-0808">Transferase</keyword>
<dbReference type="Pfam" id="PF00400">
    <property type="entry name" value="WD40"/>
    <property type="match status" value="2"/>
</dbReference>
<evidence type="ECO:0000256" key="4">
    <source>
        <dbReference type="ARBA" id="ARBA00022737"/>
    </source>
</evidence>
<evidence type="ECO:0000256" key="8">
    <source>
        <dbReference type="HAMAP-Rule" id="MF_03056"/>
    </source>
</evidence>
<gene>
    <name evidence="11" type="ORF">APZ42_021779</name>
</gene>
<dbReference type="OrthoDB" id="371245at2759"/>
<reference evidence="11 12" key="1">
    <citation type="submission" date="2016-03" db="EMBL/GenBank/DDBJ databases">
        <title>EvidentialGene: Evidence-directed Construction of Genes on Genomes.</title>
        <authorList>
            <person name="Gilbert D.G."/>
            <person name="Choi J.-H."/>
            <person name="Mockaitis K."/>
            <person name="Colbourne J."/>
            <person name="Pfrender M."/>
        </authorList>
    </citation>
    <scope>NUCLEOTIDE SEQUENCE [LARGE SCALE GENOMIC DNA]</scope>
    <source>
        <strain evidence="11 12">Xinb3</strain>
        <tissue evidence="11">Complete organism</tissue>
    </source>
</reference>
<feature type="region of interest" description="Disordered" evidence="10">
    <location>
        <begin position="390"/>
        <end position="412"/>
    </location>
</feature>
<keyword evidence="2 8" id="KW-0853">WD repeat</keyword>
<comment type="subunit">
    <text evidence="7">Forms a heterodimer with the catalytic subunit Mettl1. Interacts with mei-P26 and weakly interacts with bgcn; required for the function or formation of the mei-P26-bgcn-bam-sxl complex. Interacts with nanos; may be involved in mei-P26-dependent derepression of the BMP signaling pathway. Interacts with Myc; the interaction may be mediated by mei-P26 and may be involved in the regulation of ribosome biogenesis.</text>
</comment>
<comment type="caution">
    <text evidence="11">The sequence shown here is derived from an EMBL/GenBank/DDBJ whole genome shotgun (WGS) entry which is preliminary data.</text>
</comment>
<sequence>MAPFVARGNHIAIGSEDSVLCIDTTTGIFKYASIPPLSESDANNAKPKQQTENAKPKQQTENAEPETISQKTNSEDYSHLNLGTCLALSSCSSFLAVCTSDKNLTVWNLSTMEVMKQWKTARKVSSIKFDSGSTQLFVADKAGDCFCYSLSTPTDQGKLILGHLSMLLDVVVSDDNKFIITSERDEKIRVSCLPNAYNIHCYCLGHTEFVTSLAFIRQNLLLSGSGDGTLKVWDYLNSKLLHTENLKEPSDEEMDKAVRSVVVHRVSESMCIAAVLLDRVKTIFLFKINGEEPTFQRQTIHFLAQPLETAFTEEGSLYVLTDSVTNPIEFLGKDESFQYTLGESAVIGTLLANANHLKIIQDAVHSCNGDLKPLFKRWFDNVQVYREKKLEQMKTQPSNPDVISSPKRLRVE</sequence>
<evidence type="ECO:0000256" key="6">
    <source>
        <dbReference type="ARBA" id="ARBA00093337"/>
    </source>
</evidence>
<dbReference type="InterPro" id="IPR028884">
    <property type="entry name" value="Trm82"/>
</dbReference>
<evidence type="ECO:0000256" key="9">
    <source>
        <dbReference type="PROSITE-ProRule" id="PRU00221"/>
    </source>
</evidence>
<dbReference type="PANTHER" id="PTHR16288">
    <property type="entry name" value="WD40 REPEAT PROTEIN 4"/>
    <property type="match status" value="1"/>
</dbReference>
<dbReference type="GO" id="GO:0005829">
    <property type="term" value="C:cytosol"/>
    <property type="evidence" value="ECO:0007669"/>
    <property type="project" value="TreeGrafter"/>
</dbReference>
<dbReference type="PROSITE" id="PS50294">
    <property type="entry name" value="WD_REPEATS_REGION"/>
    <property type="match status" value="1"/>
</dbReference>
<accession>A0A164WCM6</accession>
<dbReference type="InterPro" id="IPR036322">
    <property type="entry name" value="WD40_repeat_dom_sf"/>
</dbReference>
<dbReference type="PANTHER" id="PTHR16288:SF0">
    <property type="entry name" value="TRNA (GUANINE-N(7)-)-METHYLTRANSFERASE NON-CATALYTIC SUBUNIT WDR4"/>
    <property type="match status" value="1"/>
</dbReference>
<comment type="pathway">
    <text evidence="8">tRNA modification; N(7)-methylguanine-tRNA biosynthesis.</text>
</comment>
<evidence type="ECO:0000256" key="10">
    <source>
        <dbReference type="SAM" id="MobiDB-lite"/>
    </source>
</evidence>
<evidence type="ECO:0000313" key="12">
    <source>
        <dbReference type="Proteomes" id="UP000076858"/>
    </source>
</evidence>
<feature type="compositionally biased region" description="Polar residues" evidence="10">
    <location>
        <begin position="40"/>
        <end position="72"/>
    </location>
</feature>
<dbReference type="STRING" id="35525.A0A164WCM6"/>
<dbReference type="EMBL" id="LRGB01001265">
    <property type="protein sequence ID" value="KZS13148.1"/>
    <property type="molecule type" value="Genomic_DNA"/>
</dbReference>
<comment type="function">
    <text evidence="6">Required for the Mettl1-dependent formation of N(7)-methylguanine at position 46 (m7G46) in tRNA. In the Mettl1-wuho methyltransferase complex, it is required to stabilize and induce conformational changes of the catalytic subunit. Required for binding of nanos mRNA and repression of translation by the mei-P26-bgcn-bam-sxl complex. May cooperate with mei-P26 and nanos to derepress the BMP signaling pathway. May cooperate with mei-P26 to suppress expression of a subset of microRNAs. May cooperate with mei-P26 to regulate bam expression levels in germline cells during gametogenesis. Required to promote mitosis to meiosis transition during gametogenesis. May regulate germline cell division in part by regulating ribosome biogenesis.</text>
</comment>
<comment type="function">
    <text evidence="8">Required for the formation of N(7)-methylguanine at position 46 (m7G46) in tRNA. In the complex, it is required to stabilize and induce conformational changes of the catalytic subunit.</text>
</comment>
<evidence type="ECO:0000256" key="2">
    <source>
        <dbReference type="ARBA" id="ARBA00022574"/>
    </source>
</evidence>
<dbReference type="UniPathway" id="UPA00989"/>
<keyword evidence="11" id="KW-0489">Methyltransferase</keyword>
<evidence type="ECO:0000256" key="7">
    <source>
        <dbReference type="ARBA" id="ARBA00093542"/>
    </source>
</evidence>
<comment type="similarity">
    <text evidence="8">Belongs to the WD repeat TRM82 family.</text>
</comment>
<keyword evidence="3 8" id="KW-0819">tRNA processing</keyword>
<keyword evidence="5 8" id="KW-0539">Nucleus</keyword>
<feature type="compositionally biased region" description="Polar residues" evidence="10">
    <location>
        <begin position="393"/>
        <end position="402"/>
    </location>
</feature>
<dbReference type="PROSITE" id="PS50082">
    <property type="entry name" value="WD_REPEATS_2"/>
    <property type="match status" value="1"/>
</dbReference>
<dbReference type="SUPFAM" id="SSF50978">
    <property type="entry name" value="WD40 repeat-like"/>
    <property type="match status" value="1"/>
</dbReference>
<dbReference type="InterPro" id="IPR015943">
    <property type="entry name" value="WD40/YVTN_repeat-like_dom_sf"/>
</dbReference>
<keyword evidence="12" id="KW-1185">Reference proteome</keyword>
<comment type="subcellular location">
    <subcellularLocation>
        <location evidence="1 8">Nucleus</location>
    </subcellularLocation>
</comment>
<dbReference type="InterPro" id="IPR001680">
    <property type="entry name" value="WD40_rpt"/>
</dbReference>
<dbReference type="GO" id="GO:0005634">
    <property type="term" value="C:nucleus"/>
    <property type="evidence" value="ECO:0007669"/>
    <property type="project" value="UniProtKB-SubCell"/>
</dbReference>
<evidence type="ECO:0000256" key="3">
    <source>
        <dbReference type="ARBA" id="ARBA00022694"/>
    </source>
</evidence>
<evidence type="ECO:0000313" key="11">
    <source>
        <dbReference type="EMBL" id="KZS13148.1"/>
    </source>
</evidence>